<accession>A0A6C0JW22</accession>
<sequence>MSQHTTKSTKKESKRIIDLALTFKSSGLPPYVVADIIDWDRNRKTDLPASSAFDVNDIVQTIGPIMQPESFLTPNECQLKASVPLKSKKDRFLKALKDGDEKEVHRQLECNYTDYNIDDYTNFIYVALGNDHDEIAKIIFEKMPTTYDRYYLMFEDVIDERFNKFLEYLLTNPKINRRRIFRGEDILEFAIKSGNSEAVRLLLQSPDIRAPTEADLRDVIQSREPEILQIFLNDTRVVLYPQVFISIISEYDYAGPTKRKQLEEKLQMLLEDGRIDPTFHNNEAIREAYKRKEWDIVNMLLADPRVQATGYIPTDKSGKTGAGFNLYKSAGSDERPE</sequence>
<evidence type="ECO:0000256" key="1">
    <source>
        <dbReference type="SAM" id="MobiDB-lite"/>
    </source>
</evidence>
<proteinExistence type="predicted"/>
<reference evidence="2" key="1">
    <citation type="journal article" date="2020" name="Nature">
        <title>Giant virus diversity and host interactions through global metagenomics.</title>
        <authorList>
            <person name="Schulz F."/>
            <person name="Roux S."/>
            <person name="Paez-Espino D."/>
            <person name="Jungbluth S."/>
            <person name="Walsh D.A."/>
            <person name="Denef V.J."/>
            <person name="McMahon K.D."/>
            <person name="Konstantinidis K.T."/>
            <person name="Eloe-Fadrosh E.A."/>
            <person name="Kyrpides N.C."/>
            <person name="Woyke T."/>
        </authorList>
    </citation>
    <scope>NUCLEOTIDE SEQUENCE</scope>
    <source>
        <strain evidence="2">GVMAG-S-1062768-28</strain>
    </source>
</reference>
<feature type="region of interest" description="Disordered" evidence="1">
    <location>
        <begin position="318"/>
        <end position="337"/>
    </location>
</feature>
<evidence type="ECO:0008006" key="3">
    <source>
        <dbReference type="Google" id="ProtNLM"/>
    </source>
</evidence>
<dbReference type="SUPFAM" id="SSF140860">
    <property type="entry name" value="Pseudo ankyrin repeat-like"/>
    <property type="match status" value="1"/>
</dbReference>
<dbReference type="InterPro" id="IPR036770">
    <property type="entry name" value="Ankyrin_rpt-contain_sf"/>
</dbReference>
<protein>
    <recommendedName>
        <fullName evidence="3">Ankyrin repeat protein</fullName>
    </recommendedName>
</protein>
<organism evidence="2">
    <name type="scientific">viral metagenome</name>
    <dbReference type="NCBI Taxonomy" id="1070528"/>
    <lineage>
        <taxon>unclassified sequences</taxon>
        <taxon>metagenomes</taxon>
        <taxon>organismal metagenomes</taxon>
    </lineage>
</organism>
<evidence type="ECO:0000313" key="2">
    <source>
        <dbReference type="EMBL" id="QHU07924.1"/>
    </source>
</evidence>
<dbReference type="EMBL" id="MN740694">
    <property type="protein sequence ID" value="QHU07924.1"/>
    <property type="molecule type" value="Genomic_DNA"/>
</dbReference>
<dbReference type="AlphaFoldDB" id="A0A6C0JW22"/>
<dbReference type="Gene3D" id="1.25.40.20">
    <property type="entry name" value="Ankyrin repeat-containing domain"/>
    <property type="match status" value="1"/>
</dbReference>
<name>A0A6C0JW22_9ZZZZ</name>